<dbReference type="RefSeq" id="XP_024583113.1">
    <property type="nucleotide sequence ID" value="XM_024717633.1"/>
</dbReference>
<dbReference type="Proteomes" id="UP000054928">
    <property type="component" value="Unassembled WGS sequence"/>
</dbReference>
<organism evidence="1 2">
    <name type="scientific">Plasmopara halstedii</name>
    <name type="common">Downy mildew of sunflower</name>
    <dbReference type="NCBI Taxonomy" id="4781"/>
    <lineage>
        <taxon>Eukaryota</taxon>
        <taxon>Sar</taxon>
        <taxon>Stramenopiles</taxon>
        <taxon>Oomycota</taxon>
        <taxon>Peronosporomycetes</taxon>
        <taxon>Peronosporales</taxon>
        <taxon>Peronosporaceae</taxon>
        <taxon>Plasmopara</taxon>
    </lineage>
</organism>
<reference evidence="2" key="1">
    <citation type="submission" date="2014-09" db="EMBL/GenBank/DDBJ databases">
        <authorList>
            <person name="Sharma Rahul"/>
            <person name="Thines Marco"/>
        </authorList>
    </citation>
    <scope>NUCLEOTIDE SEQUENCE [LARGE SCALE GENOMIC DNA]</scope>
</reference>
<dbReference type="EMBL" id="CCYD01002349">
    <property type="protein sequence ID" value="CEG46744.1"/>
    <property type="molecule type" value="Genomic_DNA"/>
</dbReference>
<protein>
    <submittedName>
        <fullName evidence="1">Uncharacterized protein</fullName>
    </submittedName>
</protein>
<accession>A0A0P1AWH2</accession>
<name>A0A0P1AWH2_PLAHL</name>
<evidence type="ECO:0000313" key="1">
    <source>
        <dbReference type="EMBL" id="CEG46744.1"/>
    </source>
</evidence>
<dbReference type="AlphaFoldDB" id="A0A0P1AWH2"/>
<proteinExistence type="predicted"/>
<sequence>MEHYLVLAGLHTFLPVGYGESYAHLWQEKKKNKKQLWRVFEGLLAFVYDTGVTDTLES</sequence>
<evidence type="ECO:0000313" key="2">
    <source>
        <dbReference type="Proteomes" id="UP000054928"/>
    </source>
</evidence>
<dbReference type="GeneID" id="36398483"/>
<keyword evidence="2" id="KW-1185">Reference proteome</keyword>